<accession>A0ABY3XER3</accession>
<sequence>MTRPTQPSIAPGAPRATYARPWLRRIGALALGLCAWSAVAAPAGEAGRRAFEAVDPFIGTGGEGHTFPGATVPFGMIQLSPDTEIKPRKEAYGWAAGYRYSDSSIVGFSHTHFSGTGHSDLGDVLLMPIAGEVKLERGDSKIARSGYRSSFRHDNEVAQPGYYAVTLDDYKIRAELTASERVGVHRYRYPKGQAAHVLIDLRTSMYDYPGKVLWSRLRLRADGTVTGLRETRGWAPGRQLYFAMRFSRPLSGHSFNDTEADVVYKGFPPPGEKDPSKRAQIEGRQIVGSFDFKQAEGKDLIVKVAISPVSEDSAIANLDAEVPGFDFDGVRAKARESWSQALSAIDADAPEPMRKSFYTALYHTLMGPSLFMDSDGRYRGPDNAVHEAKGFRYHSTFSLWDTYRALHPLLTLVQPEQRNNDFVNSLLASRRDSPYGILPVWAFHGQETWCMVGYHAVPVIADAYMKGIRGYDTKEALDAMVASASYGPYDGIAQYMELGYVPIDEEGEAASKTLEYAFDDWTISRVAADMGRRDIAATFEKRAGNWKHAFDAKTGFMRARKRDGSFREPFDPTVSGYGSDYTEGNAWQYSWYVPQDVAGLSRSLGGDAKLVDKLDQVFDAKVDPKIFEHMEDITGLIGWYAHGNEPSHHVAYLYGYAGQPWRTQERLKQIMATQYAPRPDGLAGNDDLGQMSAWYVFTALGFYPVAPASNEYAIGRPFLPRATLNLPNGKRFSVIAEGLDEGHTYIGSATLNGQPLNRSFLRHEEIVAGGELRFTMQAQPNKQWASDPKLRPYSMSAGR</sequence>
<feature type="domain" description="Glycosyl hydrolase family 92 N-terminal" evidence="3">
    <location>
        <begin position="54"/>
        <end position="307"/>
    </location>
</feature>
<evidence type="ECO:0000256" key="1">
    <source>
        <dbReference type="SAM" id="MobiDB-lite"/>
    </source>
</evidence>
<dbReference type="Proteomes" id="UP000829194">
    <property type="component" value="Chromosome"/>
</dbReference>
<evidence type="ECO:0000259" key="2">
    <source>
        <dbReference type="Pfam" id="PF07971"/>
    </source>
</evidence>
<dbReference type="InterPro" id="IPR008928">
    <property type="entry name" value="6-hairpin_glycosidase_sf"/>
</dbReference>
<keyword evidence="5" id="KW-1185">Reference proteome</keyword>
<keyword evidence="4" id="KW-0378">Hydrolase</keyword>
<dbReference type="PANTHER" id="PTHR12143:SF39">
    <property type="entry name" value="SECRETED PROTEIN"/>
    <property type="match status" value="1"/>
</dbReference>
<dbReference type="Pfam" id="PF07971">
    <property type="entry name" value="Glyco_hydro_92"/>
    <property type="match status" value="1"/>
</dbReference>
<dbReference type="Gene3D" id="1.20.1610.10">
    <property type="entry name" value="alpha-1,2-mannosidases domains"/>
    <property type="match status" value="1"/>
</dbReference>
<dbReference type="Gene3D" id="3.30.2080.10">
    <property type="entry name" value="GH92 mannosidase domain"/>
    <property type="match status" value="1"/>
</dbReference>
<reference evidence="4 5" key="1">
    <citation type="submission" date="2022-03" db="EMBL/GenBank/DDBJ databases">
        <title>Complete genome sequence of Lysobacter capsici VKM B-2533 and Lysobacter gummosus 10.1.1, promising sources of lytic agents.</title>
        <authorList>
            <person name="Tarlachkov S.V."/>
            <person name="Kudryakova I.V."/>
            <person name="Afoshin A.S."/>
            <person name="Leontyevskaya E.A."/>
            <person name="Leontyevskaya N.V."/>
        </authorList>
    </citation>
    <scope>NUCLEOTIDE SEQUENCE [LARGE SCALE GENOMIC DNA]</scope>
    <source>
        <strain evidence="4 5">10.1.1</strain>
    </source>
</reference>
<dbReference type="PANTHER" id="PTHR12143">
    <property type="entry name" value="PEPTIDE N-GLYCANASE PNGASE -RELATED"/>
    <property type="match status" value="1"/>
</dbReference>
<keyword evidence="4" id="KW-0326">Glycosidase</keyword>
<dbReference type="Pfam" id="PF17678">
    <property type="entry name" value="Glyco_hydro_92N"/>
    <property type="match status" value="1"/>
</dbReference>
<dbReference type="EC" id="3.2.1.-" evidence="4"/>
<dbReference type="Gene3D" id="2.70.98.10">
    <property type="match status" value="1"/>
</dbReference>
<dbReference type="InterPro" id="IPR041371">
    <property type="entry name" value="GH92_N"/>
</dbReference>
<dbReference type="SUPFAM" id="SSF48208">
    <property type="entry name" value="Six-hairpin glycosidases"/>
    <property type="match status" value="1"/>
</dbReference>
<dbReference type="InterPro" id="IPR014718">
    <property type="entry name" value="GH-type_carb-bd"/>
</dbReference>
<evidence type="ECO:0000313" key="4">
    <source>
        <dbReference type="EMBL" id="UNP29303.1"/>
    </source>
</evidence>
<evidence type="ECO:0000313" key="5">
    <source>
        <dbReference type="Proteomes" id="UP000829194"/>
    </source>
</evidence>
<dbReference type="InterPro" id="IPR012939">
    <property type="entry name" value="Glyco_hydro_92"/>
</dbReference>
<name>A0ABY3XER3_9GAMM</name>
<dbReference type="NCBIfam" id="TIGR01180">
    <property type="entry name" value="aman2_put"/>
    <property type="match status" value="1"/>
</dbReference>
<organism evidence="4 5">
    <name type="scientific">Lysobacter gummosus</name>
    <dbReference type="NCBI Taxonomy" id="262324"/>
    <lineage>
        <taxon>Bacteria</taxon>
        <taxon>Pseudomonadati</taxon>
        <taxon>Pseudomonadota</taxon>
        <taxon>Gammaproteobacteria</taxon>
        <taxon>Lysobacterales</taxon>
        <taxon>Lysobacteraceae</taxon>
        <taxon>Lysobacter</taxon>
    </lineage>
</organism>
<dbReference type="RefSeq" id="WP_083512770.1">
    <property type="nucleotide sequence ID" value="NZ_CP011131.1"/>
</dbReference>
<feature type="region of interest" description="Disordered" evidence="1">
    <location>
        <begin position="778"/>
        <end position="799"/>
    </location>
</feature>
<dbReference type="GO" id="GO:0016798">
    <property type="term" value="F:hydrolase activity, acting on glycosyl bonds"/>
    <property type="evidence" value="ECO:0007669"/>
    <property type="project" value="UniProtKB-KW"/>
</dbReference>
<proteinExistence type="predicted"/>
<dbReference type="InterPro" id="IPR050883">
    <property type="entry name" value="PNGase"/>
</dbReference>
<gene>
    <name evidence="4" type="ORF">MOV92_23010</name>
</gene>
<dbReference type="InterPro" id="IPR005887">
    <property type="entry name" value="GH92_a_mannosidase_put"/>
</dbReference>
<feature type="domain" description="Glycosyl hydrolase family 92" evidence="2">
    <location>
        <begin position="314"/>
        <end position="777"/>
    </location>
</feature>
<protein>
    <submittedName>
        <fullName evidence="4">GH92 family glycosyl hydrolase</fullName>
        <ecNumber evidence="4">3.2.1.-</ecNumber>
    </submittedName>
</protein>
<evidence type="ECO:0000259" key="3">
    <source>
        <dbReference type="Pfam" id="PF17678"/>
    </source>
</evidence>
<dbReference type="Gene3D" id="1.20.1050.60">
    <property type="entry name" value="alpha-1,2-mannosidase"/>
    <property type="match status" value="1"/>
</dbReference>
<dbReference type="EMBL" id="CP093547">
    <property type="protein sequence ID" value="UNP29303.1"/>
    <property type="molecule type" value="Genomic_DNA"/>
</dbReference>